<keyword evidence="2" id="KW-0604">Photosystem II</keyword>
<dbReference type="GO" id="GO:0009523">
    <property type="term" value="C:photosystem II"/>
    <property type="evidence" value="ECO:0007669"/>
    <property type="project" value="UniProtKB-KW"/>
</dbReference>
<proteinExistence type="predicted"/>
<feature type="signal peptide" evidence="3">
    <location>
        <begin position="1"/>
        <end position="27"/>
    </location>
</feature>
<accession>A0A5B9PFB6</accession>
<keyword evidence="6" id="KW-1185">Reference proteome</keyword>
<dbReference type="InterPro" id="IPR024078">
    <property type="entry name" value="LmbE-like_dom_sf"/>
</dbReference>
<dbReference type="STRING" id="980251.GCA_001642875_01409"/>
<dbReference type="Proteomes" id="UP000322214">
    <property type="component" value="Chromosome"/>
</dbReference>
<dbReference type="Gene3D" id="2.60.40.1190">
    <property type="match status" value="1"/>
</dbReference>
<feature type="domain" description="Photosynthesis system II assembly factor Ycf48/Hcf136-like" evidence="4">
    <location>
        <begin position="46"/>
        <end position="89"/>
    </location>
</feature>
<dbReference type="AlphaFoldDB" id="A0A5B9PFB6"/>
<dbReference type="GO" id="GO:0015979">
    <property type="term" value="P:photosynthesis"/>
    <property type="evidence" value="ECO:0007669"/>
    <property type="project" value="UniProtKB-KW"/>
</dbReference>
<reference evidence="5 6" key="1">
    <citation type="submission" date="2019-08" db="EMBL/GenBank/DDBJ databases">
        <title>Deep-cultivation of Planctomycetes and their phenomic and genomic characterization uncovers novel biology.</title>
        <authorList>
            <person name="Wiegand S."/>
            <person name="Jogler M."/>
            <person name="Boedeker C."/>
            <person name="Pinto D."/>
            <person name="Vollmers J."/>
            <person name="Rivas-Marin E."/>
            <person name="Kohn T."/>
            <person name="Peeters S.H."/>
            <person name="Heuer A."/>
            <person name="Rast P."/>
            <person name="Oberbeckmann S."/>
            <person name="Bunk B."/>
            <person name="Jeske O."/>
            <person name="Meyerdierks A."/>
            <person name="Storesund J.E."/>
            <person name="Kallscheuer N."/>
            <person name="Luecker S."/>
            <person name="Lage O.M."/>
            <person name="Pohl T."/>
            <person name="Merkel B.J."/>
            <person name="Hornburger P."/>
            <person name="Mueller R.-W."/>
            <person name="Bruemmer F."/>
            <person name="Labrenz M."/>
            <person name="Spormann A.M."/>
            <person name="Op den Camp H."/>
            <person name="Overmann J."/>
            <person name="Amann R."/>
            <person name="Jetten M.S.M."/>
            <person name="Mascher T."/>
            <person name="Medema M.H."/>
            <person name="Devos D.P."/>
            <person name="Kaster A.-K."/>
            <person name="Ovreas L."/>
            <person name="Rohde M."/>
            <person name="Galperin M.Y."/>
            <person name="Jogler C."/>
        </authorList>
    </citation>
    <scope>NUCLEOTIDE SEQUENCE [LARGE SCALE GENOMIC DNA]</scope>
    <source>
        <strain evidence="5 6">FC18</strain>
    </source>
</reference>
<evidence type="ECO:0000256" key="3">
    <source>
        <dbReference type="SAM" id="SignalP"/>
    </source>
</evidence>
<dbReference type="RefSeq" id="WP_075084209.1">
    <property type="nucleotide sequence ID" value="NZ_CP042912.1"/>
</dbReference>
<dbReference type="InterPro" id="IPR011990">
    <property type="entry name" value="TPR-like_helical_dom_sf"/>
</dbReference>
<dbReference type="Gene3D" id="3.40.50.10320">
    <property type="entry name" value="LmbE-like"/>
    <property type="match status" value="1"/>
</dbReference>
<evidence type="ECO:0000256" key="1">
    <source>
        <dbReference type="ARBA" id="ARBA00022531"/>
    </source>
</evidence>
<protein>
    <submittedName>
        <fullName evidence="5">Ycf48-like protein</fullName>
    </submittedName>
</protein>
<evidence type="ECO:0000256" key="2">
    <source>
        <dbReference type="ARBA" id="ARBA00023276"/>
    </source>
</evidence>
<keyword evidence="1" id="KW-0602">Photosynthesis</keyword>
<dbReference type="SUPFAM" id="SSF110296">
    <property type="entry name" value="Oligoxyloglucan reducing end-specific cellobiohydrolase"/>
    <property type="match status" value="1"/>
</dbReference>
<dbReference type="Pfam" id="PF14870">
    <property type="entry name" value="PSII_BNR"/>
    <property type="match status" value="2"/>
</dbReference>
<name>A0A5B9PFB6_9BACT</name>
<dbReference type="EMBL" id="CP042912">
    <property type="protein sequence ID" value="QEG25108.1"/>
    <property type="molecule type" value="Genomic_DNA"/>
</dbReference>
<feature type="chain" id="PRO_5022921141" evidence="3">
    <location>
        <begin position="28"/>
        <end position="1081"/>
    </location>
</feature>
<feature type="domain" description="Photosynthesis system II assembly factor Ycf48/Hcf136-like" evidence="4">
    <location>
        <begin position="262"/>
        <end position="382"/>
    </location>
</feature>
<dbReference type="PANTHER" id="PTHR47199:SF2">
    <property type="entry name" value="PHOTOSYSTEM II STABILITY_ASSEMBLY FACTOR HCF136, CHLOROPLASTIC"/>
    <property type="match status" value="1"/>
</dbReference>
<evidence type="ECO:0000313" key="5">
    <source>
        <dbReference type="EMBL" id="QEG25108.1"/>
    </source>
</evidence>
<dbReference type="InterPro" id="IPR015943">
    <property type="entry name" value="WD40/YVTN_repeat-like_dom_sf"/>
</dbReference>
<gene>
    <name evidence="5" type="primary">hcf136_2</name>
    <name evidence="5" type="ORF">MFFC18_50310</name>
</gene>
<dbReference type="Gene3D" id="1.25.40.10">
    <property type="entry name" value="Tetratricopeptide repeat domain"/>
    <property type="match status" value="1"/>
</dbReference>
<dbReference type="SUPFAM" id="SSF49344">
    <property type="entry name" value="CBD9-like"/>
    <property type="match status" value="1"/>
</dbReference>
<dbReference type="KEGG" id="mff:MFFC18_50310"/>
<keyword evidence="3" id="KW-0732">Signal</keyword>
<dbReference type="PANTHER" id="PTHR47199">
    <property type="entry name" value="PHOTOSYSTEM II STABILITY/ASSEMBLY FACTOR HCF136, CHLOROPLASTIC"/>
    <property type="match status" value="1"/>
</dbReference>
<dbReference type="InterPro" id="IPR028203">
    <property type="entry name" value="PSII_CF48-like_dom"/>
</dbReference>
<organism evidence="5 6">
    <name type="scientific">Mariniblastus fucicola</name>
    <dbReference type="NCBI Taxonomy" id="980251"/>
    <lineage>
        <taxon>Bacteria</taxon>
        <taxon>Pseudomonadati</taxon>
        <taxon>Planctomycetota</taxon>
        <taxon>Planctomycetia</taxon>
        <taxon>Pirellulales</taxon>
        <taxon>Pirellulaceae</taxon>
        <taxon>Mariniblastus</taxon>
    </lineage>
</organism>
<sequence precursor="true">MPRTDSVSCALFFALAVLALTKTTAIAAIAAQDGLAQEPRPESWKADASLTDVIFVDRQHGWAVGSQGVLLRTEDGGKTWGEGSLTSRTRKTAEIPLTEKFQRIRANQQHGAADTSTSSPFSCRFETVCFTDAKNGWAAGGYDLPYMDHSRAVIARTNDGGKSWQSLPHLMLGRIQKIEFRGMQRLSGWAVGANDPGTDSSLSFTADAGNLWNSQKSKRMPDLIDAETTGNQFVGLDSDGQPVSFDTAKLEHSVITEDGNFVLDDVAMVDAKTGWAVGHNGAVLQTKNGGLSWSKPSQDLDPLQGFDFRCVATQKTRIWFAGNPGNTIFSIDQQTGEWDAHRLPGGTAVNSIYFLDETFGWAVGDLGKIWATQDGGNNWTLQRSGSQRGKSSVGVLAFCNSVDELPLEFLAKQAGEDGKLVGVAMPRSENFDTIRMAAERLGAAVVSPLSIDSESDLIRKLVRTIRIWRPTVIAGHSSQFLERAVRLAADDQAFPEQLATGLNPWQTRFLMVADPNGPLEYENSVFLTRVGSLLEDFVLPSRMICRLPISAKNRTAFFAWKFVGHGADARRVQLDSSPFSQTSVAKRKQNATPLGSLASVGKISGKRGQMTALLQRRIDSVLDVESCKKAISNLTFPLNADPNGQHLAGIWLVQLADQYFAAGRPQLAAWTLENLTRNYPNHCMAPLAHSTLAKYYSSSELNRLAISDWQRLRQNIGQANRLPAGTKTMPQGVAIQQKRLGVNRTEYRWDKVDLASALEEAAAMPLDIDVEDELKDFDPATVDLSLDVAEPEVDPTTQQQNLAPMNRAEIDAFLKERNRLAASQFSRLGARDRGLVKRADLQYLQAHIVKQLSGIEDANPYYRNVLKAKPHPKFSPAASDELRSDNESLSTAVIATAERPHLDGLPDDPVWQEVMKANQTIKLEKPEGALMNDIVMLARDAEYVYLYARCYKADQCTYTSSTGDMRQRDADLTNQDRIEISLDVDRDLASSCLLKIDWRGRVHESCSGANSWNPKMFVANHQDERVWSIECAIRIEDLTESIEAGEIWRFDVQRAHRDANASVASIWGPDQRPNGSLLMFR</sequence>
<evidence type="ECO:0000259" key="4">
    <source>
        <dbReference type="Pfam" id="PF14870"/>
    </source>
</evidence>
<dbReference type="OrthoDB" id="226401at2"/>
<evidence type="ECO:0000313" key="6">
    <source>
        <dbReference type="Proteomes" id="UP000322214"/>
    </source>
</evidence>
<dbReference type="Gene3D" id="2.130.10.10">
    <property type="entry name" value="YVTN repeat-like/Quinoprotein amine dehydrogenase"/>
    <property type="match status" value="1"/>
</dbReference>